<keyword evidence="3 6" id="KW-0732">Signal</keyword>
<keyword evidence="4" id="KW-0378">Hydrolase</keyword>
<feature type="signal peptide" evidence="6">
    <location>
        <begin position="1"/>
        <end position="21"/>
    </location>
</feature>
<dbReference type="Pfam" id="PF00450">
    <property type="entry name" value="Peptidase_S10"/>
    <property type="match status" value="1"/>
</dbReference>
<evidence type="ECO:0000256" key="1">
    <source>
        <dbReference type="ARBA" id="ARBA00022645"/>
    </source>
</evidence>
<evidence type="ECO:0000256" key="5">
    <source>
        <dbReference type="ARBA" id="ARBA00023180"/>
    </source>
</evidence>
<keyword evidence="2" id="KW-0645">Protease</keyword>
<evidence type="ECO:0000256" key="6">
    <source>
        <dbReference type="SAM" id="SignalP"/>
    </source>
</evidence>
<evidence type="ECO:0000256" key="3">
    <source>
        <dbReference type="ARBA" id="ARBA00022729"/>
    </source>
</evidence>
<keyword evidence="8" id="KW-1185">Reference proteome</keyword>
<dbReference type="PANTHER" id="PTHR11802">
    <property type="entry name" value="SERINE PROTEASE FAMILY S10 SERINE CARBOXYPEPTIDASE"/>
    <property type="match status" value="1"/>
</dbReference>
<gene>
    <name evidence="7" type="ORF">AFUS01_LOCUS36708</name>
</gene>
<dbReference type="PANTHER" id="PTHR11802:SF472">
    <property type="entry name" value="SERINE CARBOXYPEPTIDASE CPVL-RELATED"/>
    <property type="match status" value="1"/>
</dbReference>
<protein>
    <submittedName>
        <fullName evidence="7">Uncharacterized protein</fullName>
    </submittedName>
</protein>
<organism evidence="7 8">
    <name type="scientific">Allacma fusca</name>
    <dbReference type="NCBI Taxonomy" id="39272"/>
    <lineage>
        <taxon>Eukaryota</taxon>
        <taxon>Metazoa</taxon>
        <taxon>Ecdysozoa</taxon>
        <taxon>Arthropoda</taxon>
        <taxon>Hexapoda</taxon>
        <taxon>Collembola</taxon>
        <taxon>Symphypleona</taxon>
        <taxon>Sminthuridae</taxon>
        <taxon>Allacma</taxon>
    </lineage>
</organism>
<dbReference type="AlphaFoldDB" id="A0A8J2PKH5"/>
<keyword evidence="1" id="KW-0121">Carboxypeptidase</keyword>
<evidence type="ECO:0000256" key="4">
    <source>
        <dbReference type="ARBA" id="ARBA00022801"/>
    </source>
</evidence>
<proteinExistence type="predicted"/>
<evidence type="ECO:0000256" key="2">
    <source>
        <dbReference type="ARBA" id="ARBA00022670"/>
    </source>
</evidence>
<name>A0A8J2PKH5_9HEXA</name>
<keyword evidence="5" id="KW-0325">Glycoprotein</keyword>
<dbReference type="GO" id="GO:0006508">
    <property type="term" value="P:proteolysis"/>
    <property type="evidence" value="ECO:0007669"/>
    <property type="project" value="UniProtKB-KW"/>
</dbReference>
<reference evidence="7" key="1">
    <citation type="submission" date="2021-06" db="EMBL/GenBank/DDBJ databases">
        <authorList>
            <person name="Hodson N. C."/>
            <person name="Mongue J. A."/>
            <person name="Jaron S. K."/>
        </authorList>
    </citation>
    <scope>NUCLEOTIDE SEQUENCE</scope>
</reference>
<evidence type="ECO:0000313" key="8">
    <source>
        <dbReference type="Proteomes" id="UP000708208"/>
    </source>
</evidence>
<feature type="chain" id="PRO_5035266594" evidence="6">
    <location>
        <begin position="22"/>
        <end position="465"/>
    </location>
</feature>
<dbReference type="EMBL" id="CAJVCH010540678">
    <property type="protein sequence ID" value="CAG7826664.1"/>
    <property type="molecule type" value="Genomic_DNA"/>
</dbReference>
<dbReference type="GO" id="GO:0004185">
    <property type="term" value="F:serine-type carboxypeptidase activity"/>
    <property type="evidence" value="ECO:0007669"/>
    <property type="project" value="InterPro"/>
</dbReference>
<dbReference type="InterPro" id="IPR001563">
    <property type="entry name" value="Peptidase_S10"/>
</dbReference>
<dbReference type="OrthoDB" id="443318at2759"/>
<evidence type="ECO:0000313" key="7">
    <source>
        <dbReference type="EMBL" id="CAG7826664.1"/>
    </source>
</evidence>
<comment type="caution">
    <text evidence="7">The sequence shown here is derived from an EMBL/GenBank/DDBJ whole genome shotgun (WGS) entry which is preliminary data.</text>
</comment>
<accession>A0A8J2PKH5</accession>
<dbReference type="Proteomes" id="UP000708208">
    <property type="component" value="Unassembled WGS sequence"/>
</dbReference>
<sequence length="465" mass="53097">MKSTQILSFFLKVFLTQQLLGYTITTATPNEFTKELFLTPFIKAGQIEQGRAAAEDNNNELSKVNSNVAIKSYSGYFTIDDVYNSNLFFWFFPAQEKPETAPVILWISELPGFSSLRGLFLENGPFFVNENLTLKDRPLAWTKTYSMIYIDAPIGSGFSFADSEEAYADSSEDEATEIYAALAQFFTLFPDYKEREFYLAGKEYAGTFIPHIALHIDENNGKGPLKINLKGVVIGTPWIEPLRQTNTAPFFHQMGLIDDTQLDVLKAVEDQYHKAIEEKENLIALEYASIIYTGPDSLLAKFTGYKEFTSVLTTDEPQEVKLFQEFVNSKAVHNYLHVGLHKFKPKNRHTGARFATEFLNSHIDALQDLLNKDYKVLIYATQFELEETHLGITEVMNNLKWKGSKEYLKTKRVVWKVEDDVAGYAKQTQGLTYVFLRNCGDFALAEQPVWTNDMLHRFVENKGFN</sequence>